<protein>
    <submittedName>
        <fullName evidence="2">Antirepressor</fullName>
    </submittedName>
</protein>
<evidence type="ECO:0000259" key="1">
    <source>
        <dbReference type="Pfam" id="PF10543"/>
    </source>
</evidence>
<proteinExistence type="predicted"/>
<evidence type="ECO:0000313" key="2">
    <source>
        <dbReference type="EMBL" id="PHM63942.1"/>
    </source>
</evidence>
<feature type="domain" description="KilA-N DNA-binding" evidence="1">
    <location>
        <begin position="22"/>
        <end position="112"/>
    </location>
</feature>
<organism evidence="2 3">
    <name type="scientific">Xenorhabdus stockiae</name>
    <dbReference type="NCBI Taxonomy" id="351614"/>
    <lineage>
        <taxon>Bacteria</taxon>
        <taxon>Pseudomonadati</taxon>
        <taxon>Pseudomonadota</taxon>
        <taxon>Gammaproteobacteria</taxon>
        <taxon>Enterobacterales</taxon>
        <taxon>Morganellaceae</taxon>
        <taxon>Xenorhabdus</taxon>
    </lineage>
</organism>
<dbReference type="EMBL" id="NJAJ01000041">
    <property type="protein sequence ID" value="PHM63942.1"/>
    <property type="molecule type" value="Genomic_DNA"/>
</dbReference>
<dbReference type="Proteomes" id="UP000222366">
    <property type="component" value="Unassembled WGS sequence"/>
</dbReference>
<comment type="caution">
    <text evidence="2">The sequence shown here is derived from an EMBL/GenBank/DDBJ whole genome shotgun (WGS) entry which is preliminary data.</text>
</comment>
<evidence type="ECO:0000313" key="3">
    <source>
        <dbReference type="Proteomes" id="UP000222366"/>
    </source>
</evidence>
<keyword evidence="3" id="KW-1185">Reference proteome</keyword>
<dbReference type="Pfam" id="PF10543">
    <property type="entry name" value="ORF6N"/>
    <property type="match status" value="1"/>
</dbReference>
<gene>
    <name evidence="2" type="ORF">Xsto_03472</name>
</gene>
<dbReference type="AlphaFoldDB" id="A0A2D0KKL6"/>
<sequence>MVSITVNELTKNSPSVEHMIPIMYNSVPVITTELLADVYETDVIRIQQNHARNTDRFVEGTHFFKLTGSILREFKNRLSLSESVKELSLLVGKRARSLILWTERGAARHAKMLDTDKAWDVFGKLEDFYFNLKGVETKTTTHDRTPLRGLVNTLMGKYGISDRTLFQMVHREFGVKSIGELTSEQLPSAIEYLATKAIEGELLPKEELPALNLNELAYSMSFFDGYDDIFKAKGINKDGALKNATSYPVQLLNGAEYPNPINSLLNGLSSMGINVEAARFQLQALAYHLEIYHRKVAQIKRDLEYI</sequence>
<reference evidence="2 3" key="1">
    <citation type="journal article" date="2017" name="Nat. Microbiol.">
        <title>Natural product diversity associated with the nematode symbionts Photorhabdus and Xenorhabdus.</title>
        <authorList>
            <person name="Tobias N.J."/>
            <person name="Wolff H."/>
            <person name="Djahanschiri B."/>
            <person name="Grundmann F."/>
            <person name="Kronenwerth M."/>
            <person name="Shi Y.M."/>
            <person name="Simonyi S."/>
            <person name="Grun P."/>
            <person name="Shapiro-Ilan D."/>
            <person name="Pidot S.J."/>
            <person name="Stinear T.P."/>
            <person name="Ebersberger I."/>
            <person name="Bode H.B."/>
        </authorList>
    </citation>
    <scope>NUCLEOTIDE SEQUENCE [LARGE SCALE GENOMIC DNA]</scope>
    <source>
        <strain evidence="2 3">DSM 17904</strain>
    </source>
</reference>
<dbReference type="InterPro" id="IPR018873">
    <property type="entry name" value="KilA-N_DNA-bd_domain"/>
</dbReference>
<dbReference type="RefSeq" id="WP_099125851.1">
    <property type="nucleotide sequence ID" value="NZ_CAWNRH010000117.1"/>
</dbReference>
<accession>A0A2D0KKL6</accession>
<name>A0A2D0KKL6_9GAMM</name>